<dbReference type="InterPro" id="IPR035903">
    <property type="entry name" value="HesB-like_dom_sf"/>
</dbReference>
<evidence type="ECO:0000256" key="2">
    <source>
        <dbReference type="ARBA" id="ARBA00006718"/>
    </source>
</evidence>
<dbReference type="Proteomes" id="UP000039324">
    <property type="component" value="Unassembled WGS sequence"/>
</dbReference>
<dbReference type="GO" id="GO:0005739">
    <property type="term" value="C:mitochondrion"/>
    <property type="evidence" value="ECO:0007669"/>
    <property type="project" value="TreeGrafter"/>
</dbReference>
<evidence type="ECO:0000313" key="7">
    <source>
        <dbReference type="Proteomes" id="UP000039324"/>
    </source>
</evidence>
<dbReference type="AlphaFoldDB" id="A0A0G4J1Y5"/>
<keyword evidence="3" id="KW-0004">4Fe-4S</keyword>
<dbReference type="EMBL" id="OVEO01000017">
    <property type="protein sequence ID" value="SPR01384.1"/>
    <property type="molecule type" value="Genomic_DNA"/>
</dbReference>
<name>A0A0G4J1Y5_PLABS</name>
<keyword evidence="3" id="KW-0408">Iron</keyword>
<dbReference type="Pfam" id="PF01521">
    <property type="entry name" value="Fe-S_biosyn"/>
    <property type="match status" value="1"/>
</dbReference>
<evidence type="ECO:0000256" key="3">
    <source>
        <dbReference type="ARBA" id="ARBA00022485"/>
    </source>
</evidence>
<dbReference type="GO" id="GO:0051537">
    <property type="term" value="F:2 iron, 2 sulfur cluster binding"/>
    <property type="evidence" value="ECO:0007669"/>
    <property type="project" value="TreeGrafter"/>
</dbReference>
<dbReference type="EMBL" id="CDSF01000112">
    <property type="protein sequence ID" value="CEP01359.1"/>
    <property type="molecule type" value="Genomic_DNA"/>
</dbReference>
<dbReference type="InterPro" id="IPR000361">
    <property type="entry name" value="ATAP_core_dom"/>
</dbReference>
<proteinExistence type="inferred from homology"/>
<evidence type="ECO:0000256" key="1">
    <source>
        <dbReference type="ARBA" id="ARBA00005151"/>
    </source>
</evidence>
<keyword evidence="3" id="KW-0479">Metal-binding</keyword>
<keyword evidence="7" id="KW-1185">Reference proteome</keyword>
<dbReference type="NCBIfam" id="TIGR00049">
    <property type="entry name" value="iron-sulfur cluster assembly accessory protein"/>
    <property type="match status" value="1"/>
</dbReference>
<evidence type="ECO:0000313" key="8">
    <source>
        <dbReference type="Proteomes" id="UP000290189"/>
    </source>
</evidence>
<dbReference type="Gene3D" id="2.60.300.12">
    <property type="entry name" value="HesB-like domain"/>
    <property type="match status" value="1"/>
</dbReference>
<dbReference type="STRING" id="37360.A0A0G4J1Y5"/>
<dbReference type="GO" id="GO:0051539">
    <property type="term" value="F:4 iron, 4 sulfur cluster binding"/>
    <property type="evidence" value="ECO:0007669"/>
    <property type="project" value="UniProtKB-KW"/>
</dbReference>
<keyword evidence="6" id="KW-0496">Mitochondrion</keyword>
<protein>
    <recommendedName>
        <fullName evidence="4">Core domain-containing protein</fullName>
    </recommendedName>
</protein>
<feature type="domain" description="Core" evidence="4">
    <location>
        <begin position="64"/>
        <end position="163"/>
    </location>
</feature>
<dbReference type="SUPFAM" id="SSF89360">
    <property type="entry name" value="HesB-like domain"/>
    <property type="match status" value="1"/>
</dbReference>
<reference evidence="6 8" key="2">
    <citation type="submission" date="2018-03" db="EMBL/GenBank/DDBJ databases">
        <authorList>
            <person name="Fogelqvist J."/>
        </authorList>
    </citation>
    <scope>NUCLEOTIDE SEQUENCE [LARGE SCALE GENOMIC DNA]</scope>
</reference>
<dbReference type="InterPro" id="IPR016092">
    <property type="entry name" value="ATAP"/>
</dbReference>
<organism evidence="5 7">
    <name type="scientific">Plasmodiophora brassicae</name>
    <name type="common">Clubroot disease agent</name>
    <dbReference type="NCBI Taxonomy" id="37360"/>
    <lineage>
        <taxon>Eukaryota</taxon>
        <taxon>Sar</taxon>
        <taxon>Rhizaria</taxon>
        <taxon>Endomyxa</taxon>
        <taxon>Phytomyxea</taxon>
        <taxon>Plasmodiophorida</taxon>
        <taxon>Plasmodiophoridae</taxon>
        <taxon>Plasmodiophora</taxon>
    </lineage>
</organism>
<reference evidence="5 7" key="1">
    <citation type="submission" date="2015-02" db="EMBL/GenBank/DDBJ databases">
        <authorList>
            <person name="Chooi Y.-H."/>
        </authorList>
    </citation>
    <scope>NUCLEOTIDE SEQUENCE [LARGE SCALE GENOMIC DNA]</scope>
    <source>
        <strain evidence="5">E3</strain>
    </source>
</reference>
<keyword evidence="3" id="KW-0411">Iron-sulfur</keyword>
<dbReference type="PANTHER" id="PTHR10072:SF41">
    <property type="entry name" value="IRON-SULFUR CLUSTER ASSEMBLY 1 HOMOLOG, MITOCHONDRIAL"/>
    <property type="match status" value="1"/>
</dbReference>
<sequence>MSSQVVRKTGRWRLRLHLFRCPMLTAVLRRCRGRAWVSPAVLHRGLSDEAARRRPRAPRPDPLVITERAAQRLEDLLRSRSDSLGVRIGIIRRGCNGQSYTMKYANEIAPTDEVVKQHGVTVLVDGKALMFLVGTTMDFVEDDLKAEFVFNNPNVKGMCGCGESWSF</sequence>
<accession>A0A0G4J1Y5</accession>
<dbReference type="Proteomes" id="UP000290189">
    <property type="component" value="Unassembled WGS sequence"/>
</dbReference>
<dbReference type="GO" id="GO:0016226">
    <property type="term" value="P:iron-sulfur cluster assembly"/>
    <property type="evidence" value="ECO:0007669"/>
    <property type="project" value="InterPro"/>
</dbReference>
<dbReference type="OMA" id="GCAGQEY"/>
<evidence type="ECO:0000313" key="6">
    <source>
        <dbReference type="EMBL" id="SPR01384.1"/>
    </source>
</evidence>
<dbReference type="FunFam" id="2.60.300.12:FF:000001">
    <property type="entry name" value="Iron-binding protein IscA"/>
    <property type="match status" value="1"/>
</dbReference>
<dbReference type="OrthoDB" id="333486at2759"/>
<geneLocation type="mitochondrion" evidence="6"/>
<gene>
    <name evidence="5" type="ORF">PBRA_001965</name>
    <name evidence="6" type="ORF">PLBR_LOCUS8599</name>
</gene>
<dbReference type="PANTHER" id="PTHR10072">
    <property type="entry name" value="IRON-SULFUR CLUSTER ASSEMBLY PROTEIN"/>
    <property type="match status" value="1"/>
</dbReference>
<evidence type="ECO:0000259" key="4">
    <source>
        <dbReference type="Pfam" id="PF01521"/>
    </source>
</evidence>
<comment type="similarity">
    <text evidence="2">Belongs to the HesB/IscA family.</text>
</comment>
<dbReference type="InterPro" id="IPR050322">
    <property type="entry name" value="Fe-S_cluster_asmbl/transfer"/>
</dbReference>
<comment type="pathway">
    <text evidence="1">Cofactor biosynthesis; iron-sulfur cluster biosynthesis.</text>
</comment>
<evidence type="ECO:0000313" key="5">
    <source>
        <dbReference type="EMBL" id="CEP01359.1"/>
    </source>
</evidence>